<dbReference type="PANTHER" id="PTHR11080:SF2">
    <property type="entry name" value="LD05707P"/>
    <property type="match status" value="1"/>
</dbReference>
<comment type="similarity">
    <text evidence="1">Belongs to the isochorismatase family.</text>
</comment>
<proteinExistence type="inferred from homology"/>
<dbReference type="SUPFAM" id="SSF52499">
    <property type="entry name" value="Isochorismatase-like hydrolases"/>
    <property type="match status" value="1"/>
</dbReference>
<keyword evidence="2" id="KW-0378">Hydrolase</keyword>
<reference evidence="3 4" key="2">
    <citation type="submission" date="2018-06" db="EMBL/GenBank/DDBJ databases">
        <title>Metagenomic assembly of (sub)arctic Cyanobacteria and their associated microbiome from non-axenic cultures.</title>
        <authorList>
            <person name="Baurain D."/>
        </authorList>
    </citation>
    <scope>NUCLEOTIDE SEQUENCE [LARGE SCALE GENOMIC DNA]</scope>
    <source>
        <strain evidence="3">ULC027bin1</strain>
    </source>
</reference>
<evidence type="ECO:0000313" key="3">
    <source>
        <dbReference type="EMBL" id="PZO48544.1"/>
    </source>
</evidence>
<dbReference type="EMBL" id="QBMP01000235">
    <property type="protein sequence ID" value="PZO48544.1"/>
    <property type="molecule type" value="Genomic_DNA"/>
</dbReference>
<sequence>MTTPLPDYFTPNSTGQLYRVPYQTRASEAKAYAAANHISPADTDQARVCLLAIDVQNTFCLPDFELFVGGRSGMGAVDDTRRLCEFIYRNLDVITEIIPTLDTHIAAQIFHPIFWIDEAGEHPAPMTLIPFEAVQQGKWRVNPAVAKSLSVQSSQSDQSTQAQTVEAFALHYAKQLSENGKYPLTIWPYHSMLGGVGHALVSAFEEACFFHNMVRRSQTRFEIKGDNPLTENYSILSPEVLTDDANQAIAQKNNRLIQHLLSFDAVIIAGQAKSHCVAWTVRDLLSEIQAVDPALAQKVYLLNDCTSPVVVPGVVDFTDSAAETYQQFAQAGMNIVQSVDTLREWPHFANLMRI</sequence>
<accession>A0A2W4WTT8</accession>
<reference evidence="4" key="1">
    <citation type="submission" date="2018-04" db="EMBL/GenBank/DDBJ databases">
        <authorList>
            <person name="Cornet L."/>
        </authorList>
    </citation>
    <scope>NUCLEOTIDE SEQUENCE [LARGE SCALE GENOMIC DNA]</scope>
</reference>
<evidence type="ECO:0000256" key="1">
    <source>
        <dbReference type="ARBA" id="ARBA00006336"/>
    </source>
</evidence>
<gene>
    <name evidence="3" type="ORF">DCF15_17770</name>
</gene>
<dbReference type="AlphaFoldDB" id="A0A2W4WTT8"/>
<organism evidence="3 4">
    <name type="scientific">Phormidesmis priestleyi</name>
    <dbReference type="NCBI Taxonomy" id="268141"/>
    <lineage>
        <taxon>Bacteria</taxon>
        <taxon>Bacillati</taxon>
        <taxon>Cyanobacteriota</taxon>
        <taxon>Cyanophyceae</taxon>
        <taxon>Leptolyngbyales</taxon>
        <taxon>Leptolyngbyaceae</taxon>
        <taxon>Phormidesmis</taxon>
    </lineage>
</organism>
<dbReference type="Proteomes" id="UP000249794">
    <property type="component" value="Unassembled WGS sequence"/>
</dbReference>
<evidence type="ECO:0000313" key="4">
    <source>
        <dbReference type="Proteomes" id="UP000249794"/>
    </source>
</evidence>
<protein>
    <submittedName>
        <fullName evidence="3">Isochorismatase</fullName>
    </submittedName>
</protein>
<dbReference type="GO" id="GO:0016787">
    <property type="term" value="F:hydrolase activity"/>
    <property type="evidence" value="ECO:0007669"/>
    <property type="project" value="UniProtKB-KW"/>
</dbReference>
<dbReference type="InterPro" id="IPR052347">
    <property type="entry name" value="Isochorismatase_Nicotinamidase"/>
</dbReference>
<dbReference type="Gene3D" id="3.40.50.850">
    <property type="entry name" value="Isochorismatase-like"/>
    <property type="match status" value="1"/>
</dbReference>
<dbReference type="InterPro" id="IPR036380">
    <property type="entry name" value="Isochorismatase-like_sf"/>
</dbReference>
<comment type="caution">
    <text evidence="3">The sequence shown here is derived from an EMBL/GenBank/DDBJ whole genome shotgun (WGS) entry which is preliminary data.</text>
</comment>
<name>A0A2W4WTT8_9CYAN</name>
<dbReference type="PANTHER" id="PTHR11080">
    <property type="entry name" value="PYRAZINAMIDASE/NICOTINAMIDASE"/>
    <property type="match status" value="1"/>
</dbReference>
<evidence type="ECO:0000256" key="2">
    <source>
        <dbReference type="ARBA" id="ARBA00022801"/>
    </source>
</evidence>